<protein>
    <submittedName>
        <fullName evidence="1">Uncharacterized protein</fullName>
    </submittedName>
</protein>
<evidence type="ECO:0000313" key="1">
    <source>
        <dbReference type="EMBL" id="KAJ2967792.1"/>
    </source>
</evidence>
<dbReference type="EMBL" id="JANSHE010006212">
    <property type="protein sequence ID" value="KAJ2967792.1"/>
    <property type="molecule type" value="Genomic_DNA"/>
</dbReference>
<sequence>MDVEHSSSAPPAKKPRHPPPQRKTPSQKAMELKERDVRVLVRSMQKWGDIRQRYDIIVTEAKLTEKNRGMIQDTADDIIELCARAVEEANAENTPTTSTGSFTTPTPGLLPESAAGSGPTPAKPQSALAARIQHIGQRNLIGIVVVSVFVCVGLVLWLSYGKWPRAGMRRIRERFRRGDKPAQSASGLGASCGSPPVAALRTAMRRDRGQPQLQLQCESEKHDTDHAGFESSPPCSPQSVEVEVESLGKHAGAREVQRKKVPRVHFAS</sequence>
<proteinExistence type="predicted"/>
<evidence type="ECO:0000313" key="2">
    <source>
        <dbReference type="Proteomes" id="UP001144978"/>
    </source>
</evidence>
<accession>A0ACC1MLB5</accession>
<reference evidence="1" key="1">
    <citation type="submission" date="2022-08" db="EMBL/GenBank/DDBJ databases">
        <title>Genome Sequence of Pycnoporus sanguineus.</title>
        <authorList>
            <person name="Buettner E."/>
        </authorList>
    </citation>
    <scope>NUCLEOTIDE SEQUENCE</scope>
    <source>
        <strain evidence="1">CG-C14</strain>
    </source>
</reference>
<keyword evidence="2" id="KW-1185">Reference proteome</keyword>
<comment type="caution">
    <text evidence="1">The sequence shown here is derived from an EMBL/GenBank/DDBJ whole genome shotgun (WGS) entry which is preliminary data.</text>
</comment>
<dbReference type="Proteomes" id="UP001144978">
    <property type="component" value="Unassembled WGS sequence"/>
</dbReference>
<name>A0ACC1MLB5_9APHY</name>
<organism evidence="1 2">
    <name type="scientific">Trametes sanguinea</name>
    <dbReference type="NCBI Taxonomy" id="158606"/>
    <lineage>
        <taxon>Eukaryota</taxon>
        <taxon>Fungi</taxon>
        <taxon>Dikarya</taxon>
        <taxon>Basidiomycota</taxon>
        <taxon>Agaricomycotina</taxon>
        <taxon>Agaricomycetes</taxon>
        <taxon>Polyporales</taxon>
        <taxon>Polyporaceae</taxon>
        <taxon>Trametes</taxon>
    </lineage>
</organism>
<gene>
    <name evidence="1" type="ORF">NUW54_g13405</name>
</gene>